<organism evidence="6 7">
    <name type="scientific">Paludisphaera borealis</name>
    <dbReference type="NCBI Taxonomy" id="1387353"/>
    <lineage>
        <taxon>Bacteria</taxon>
        <taxon>Pseudomonadati</taxon>
        <taxon>Planctomycetota</taxon>
        <taxon>Planctomycetia</taxon>
        <taxon>Isosphaerales</taxon>
        <taxon>Isosphaeraceae</taxon>
        <taxon>Paludisphaera</taxon>
    </lineage>
</organism>
<dbReference type="AlphaFoldDB" id="A0A1U7CUG9"/>
<dbReference type="InterPro" id="IPR019546">
    <property type="entry name" value="TAT_signal_bac_arc"/>
</dbReference>
<evidence type="ECO:0000256" key="1">
    <source>
        <dbReference type="ARBA" id="ARBA00022723"/>
    </source>
</evidence>
<evidence type="ECO:0000259" key="5">
    <source>
        <dbReference type="Pfam" id="PF00149"/>
    </source>
</evidence>
<dbReference type="OrthoDB" id="5505563at2"/>
<evidence type="ECO:0000313" key="6">
    <source>
        <dbReference type="EMBL" id="APW62539.1"/>
    </source>
</evidence>
<keyword evidence="3" id="KW-0408">Iron</keyword>
<dbReference type="PANTHER" id="PTHR42988">
    <property type="entry name" value="PHOSPHOHYDROLASE"/>
    <property type="match status" value="1"/>
</dbReference>
<accession>A0A1U7CUG9</accession>
<dbReference type="GO" id="GO:0004115">
    <property type="term" value="F:3',5'-cyclic-AMP phosphodiesterase activity"/>
    <property type="evidence" value="ECO:0007669"/>
    <property type="project" value="UniProtKB-EC"/>
</dbReference>
<dbReference type="SUPFAM" id="SSF56300">
    <property type="entry name" value="Metallo-dependent phosphatases"/>
    <property type="match status" value="1"/>
</dbReference>
<feature type="domain" description="Calcineurin-like phosphoesterase" evidence="5">
    <location>
        <begin position="49"/>
        <end position="250"/>
    </location>
</feature>
<sequence>MPIHLLPTRRDFLSGLALGGVSTVLGCGNAEQPVAVGEPTPSALPSGYIALLSDTHINADPVVAENGGPKNNMTKNLRVAILDILKQPEMPRAVVVLGDLAHKDGQPGDYQQFLSLIRPLREFGVPFHLAMGNHDDRAQFLQVLKPEDPGLGLVDDRYIGVVNVAGIRLVILDSLDKPKQVTGNLREPQRAWLAKTLDAEPQSSTVVLVHHNPKNASENAWQCLWDTEELLAILRPRKQVKALVFGHSHRWDLRRDGDLHFVNLPAVGYPFAADQPLGWCRFEPTVDGATIELHRVDGGLDKDLEPVDLKWRAT</sequence>
<dbReference type="InterPro" id="IPR004843">
    <property type="entry name" value="Calcineurin-like_PHP"/>
</dbReference>
<evidence type="ECO:0000256" key="2">
    <source>
        <dbReference type="ARBA" id="ARBA00022801"/>
    </source>
</evidence>
<evidence type="ECO:0000256" key="4">
    <source>
        <dbReference type="ARBA" id="ARBA00025742"/>
    </source>
</evidence>
<dbReference type="Gene3D" id="3.60.21.10">
    <property type="match status" value="1"/>
</dbReference>
<keyword evidence="1" id="KW-0479">Metal-binding</keyword>
<dbReference type="PANTHER" id="PTHR42988:SF2">
    <property type="entry name" value="CYCLIC NUCLEOTIDE PHOSPHODIESTERASE CBUA0032-RELATED"/>
    <property type="match status" value="1"/>
</dbReference>
<dbReference type="EC" id="3.1.4.53" evidence="6"/>
<dbReference type="NCBIfam" id="TIGR01409">
    <property type="entry name" value="TAT_signal_seq"/>
    <property type="match status" value="1"/>
</dbReference>
<dbReference type="EMBL" id="CP019082">
    <property type="protein sequence ID" value="APW62539.1"/>
    <property type="molecule type" value="Genomic_DNA"/>
</dbReference>
<dbReference type="STRING" id="1387353.BSF38_04087"/>
<dbReference type="InterPro" id="IPR006311">
    <property type="entry name" value="TAT_signal"/>
</dbReference>
<dbReference type="Pfam" id="PF00149">
    <property type="entry name" value="Metallophos"/>
    <property type="match status" value="1"/>
</dbReference>
<reference evidence="7" key="1">
    <citation type="submission" date="2016-12" db="EMBL/GenBank/DDBJ databases">
        <title>Comparative genomics of four Isosphaeraceae planctomycetes: a common pool of plasmids and glycoside hydrolase genes.</title>
        <authorList>
            <person name="Ivanova A."/>
        </authorList>
    </citation>
    <scope>NUCLEOTIDE SEQUENCE [LARGE SCALE GENOMIC DNA]</scope>
    <source>
        <strain evidence="7">PX4</strain>
    </source>
</reference>
<dbReference type="RefSeq" id="WP_076348717.1">
    <property type="nucleotide sequence ID" value="NZ_CP019082.1"/>
</dbReference>
<dbReference type="GO" id="GO:0046872">
    <property type="term" value="F:metal ion binding"/>
    <property type="evidence" value="ECO:0007669"/>
    <property type="project" value="UniProtKB-KW"/>
</dbReference>
<comment type="similarity">
    <text evidence="4">Belongs to the cyclic nucleotide phosphodiesterase class-III family.</text>
</comment>
<dbReference type="InterPro" id="IPR029052">
    <property type="entry name" value="Metallo-depent_PP-like"/>
</dbReference>
<gene>
    <name evidence="6" type="primary">cpdA_4</name>
    <name evidence="6" type="ORF">BSF38_04087</name>
</gene>
<dbReference type="KEGG" id="pbor:BSF38_04087"/>
<dbReference type="PROSITE" id="PS51318">
    <property type="entry name" value="TAT"/>
    <property type="match status" value="1"/>
</dbReference>
<evidence type="ECO:0000256" key="3">
    <source>
        <dbReference type="ARBA" id="ARBA00023004"/>
    </source>
</evidence>
<dbReference type="Proteomes" id="UP000186309">
    <property type="component" value="Chromosome"/>
</dbReference>
<protein>
    <submittedName>
        <fullName evidence="6">3',5'-cyclic adenosine monophosphate phosphodiesterase CpdA</fullName>
        <ecNumber evidence="6">3.1.4.53</ecNumber>
    </submittedName>
</protein>
<keyword evidence="2 6" id="KW-0378">Hydrolase</keyword>
<evidence type="ECO:0000313" key="7">
    <source>
        <dbReference type="Proteomes" id="UP000186309"/>
    </source>
</evidence>
<proteinExistence type="inferred from homology"/>
<name>A0A1U7CUG9_9BACT</name>
<keyword evidence="7" id="KW-1185">Reference proteome</keyword>
<dbReference type="InterPro" id="IPR050884">
    <property type="entry name" value="CNP_phosphodiesterase-III"/>
</dbReference>